<accession>A0A9P4MKD1</accession>
<protein>
    <submittedName>
        <fullName evidence="2">Uncharacterized protein</fullName>
    </submittedName>
</protein>
<sequence>MHIFRPPDPSPPAVPVSLWCLALALTPAILAICRGVTKQHASGSPWDQQLVLHHPSLVNLRLPCAGRRVLWLSWDFWPFAA</sequence>
<gene>
    <name evidence="2" type="ORF">K461DRAFT_274370</name>
</gene>
<keyword evidence="1" id="KW-0472">Membrane</keyword>
<reference evidence="2" key="1">
    <citation type="journal article" date="2020" name="Stud. Mycol.">
        <title>101 Dothideomycetes genomes: a test case for predicting lifestyles and emergence of pathogens.</title>
        <authorList>
            <person name="Haridas S."/>
            <person name="Albert R."/>
            <person name="Binder M."/>
            <person name="Bloem J."/>
            <person name="Labutti K."/>
            <person name="Salamov A."/>
            <person name="Andreopoulos B."/>
            <person name="Baker S."/>
            <person name="Barry K."/>
            <person name="Bills G."/>
            <person name="Bluhm B."/>
            <person name="Cannon C."/>
            <person name="Castanera R."/>
            <person name="Culley D."/>
            <person name="Daum C."/>
            <person name="Ezra D."/>
            <person name="Gonzalez J."/>
            <person name="Henrissat B."/>
            <person name="Kuo A."/>
            <person name="Liang C."/>
            <person name="Lipzen A."/>
            <person name="Lutzoni F."/>
            <person name="Magnuson J."/>
            <person name="Mondo S."/>
            <person name="Nolan M."/>
            <person name="Ohm R."/>
            <person name="Pangilinan J."/>
            <person name="Park H.-J."/>
            <person name="Ramirez L."/>
            <person name="Alfaro M."/>
            <person name="Sun H."/>
            <person name="Tritt A."/>
            <person name="Yoshinaga Y."/>
            <person name="Zwiers L.-H."/>
            <person name="Turgeon B."/>
            <person name="Goodwin S."/>
            <person name="Spatafora J."/>
            <person name="Crous P."/>
            <person name="Grigoriev I."/>
        </authorList>
    </citation>
    <scope>NUCLEOTIDE SEQUENCE</scope>
    <source>
        <strain evidence="2">CBS 260.36</strain>
    </source>
</reference>
<dbReference type="Proteomes" id="UP000799439">
    <property type="component" value="Unassembled WGS sequence"/>
</dbReference>
<dbReference type="AlphaFoldDB" id="A0A9P4MKD1"/>
<comment type="caution">
    <text evidence="2">The sequence shown here is derived from an EMBL/GenBank/DDBJ whole genome shotgun (WGS) entry which is preliminary data.</text>
</comment>
<name>A0A9P4MKD1_9PEZI</name>
<keyword evidence="1" id="KW-0812">Transmembrane</keyword>
<keyword evidence="3" id="KW-1185">Reference proteome</keyword>
<organism evidence="2 3">
    <name type="scientific">Myriangium duriaei CBS 260.36</name>
    <dbReference type="NCBI Taxonomy" id="1168546"/>
    <lineage>
        <taxon>Eukaryota</taxon>
        <taxon>Fungi</taxon>
        <taxon>Dikarya</taxon>
        <taxon>Ascomycota</taxon>
        <taxon>Pezizomycotina</taxon>
        <taxon>Dothideomycetes</taxon>
        <taxon>Dothideomycetidae</taxon>
        <taxon>Myriangiales</taxon>
        <taxon>Myriangiaceae</taxon>
        <taxon>Myriangium</taxon>
    </lineage>
</organism>
<evidence type="ECO:0000313" key="3">
    <source>
        <dbReference type="Proteomes" id="UP000799439"/>
    </source>
</evidence>
<evidence type="ECO:0000256" key="1">
    <source>
        <dbReference type="SAM" id="Phobius"/>
    </source>
</evidence>
<feature type="transmembrane region" description="Helical" evidence="1">
    <location>
        <begin position="12"/>
        <end position="33"/>
    </location>
</feature>
<proteinExistence type="predicted"/>
<dbReference type="EMBL" id="ML996081">
    <property type="protein sequence ID" value="KAF2158115.1"/>
    <property type="molecule type" value="Genomic_DNA"/>
</dbReference>
<evidence type="ECO:0000313" key="2">
    <source>
        <dbReference type="EMBL" id="KAF2158115.1"/>
    </source>
</evidence>
<keyword evidence="1" id="KW-1133">Transmembrane helix</keyword>